<name>A0A5E4RWR8_9BURK</name>
<accession>A0A5E4RWR8</accession>
<dbReference type="RefSeq" id="WP_224788556.1">
    <property type="nucleotide sequence ID" value="NZ_CABPRZ010000002.1"/>
</dbReference>
<evidence type="ECO:0000313" key="2">
    <source>
        <dbReference type="EMBL" id="VVD67980.1"/>
    </source>
</evidence>
<proteinExistence type="predicted"/>
<feature type="chain" id="PRO_5022878478" evidence="1">
    <location>
        <begin position="37"/>
        <end position="164"/>
    </location>
</feature>
<keyword evidence="1" id="KW-0732">Signal</keyword>
<sequence length="164" mass="16579">MNTIPRSRTAAQMLVRRAAPAFFMGSLLAFGASAIAAPGDVPAADSPTLVRGLFRLPDAALTAHSPDAGDAAPSTSKVAESSVKGLGHALSSADLDRYRGGAQVLNVMELNGVVANNVASQVATGSNAISANAFTGFSGLGNVIQNSGANVLIQNATILNVEFK</sequence>
<gene>
    <name evidence="2" type="ORF">PTE30175_00420</name>
</gene>
<dbReference type="AlphaFoldDB" id="A0A5E4RWR8"/>
<reference evidence="2 3" key="1">
    <citation type="submission" date="2019-08" db="EMBL/GenBank/DDBJ databases">
        <authorList>
            <person name="Peeters C."/>
        </authorList>
    </citation>
    <scope>NUCLEOTIDE SEQUENCE [LARGE SCALE GENOMIC DNA]</scope>
    <source>
        <strain evidence="2 3">LMG 30175</strain>
    </source>
</reference>
<keyword evidence="3" id="KW-1185">Reference proteome</keyword>
<evidence type="ECO:0000313" key="3">
    <source>
        <dbReference type="Proteomes" id="UP000414233"/>
    </source>
</evidence>
<organism evidence="2 3">
    <name type="scientific">Pandoraea terrae</name>
    <dbReference type="NCBI Taxonomy" id="1537710"/>
    <lineage>
        <taxon>Bacteria</taxon>
        <taxon>Pseudomonadati</taxon>
        <taxon>Pseudomonadota</taxon>
        <taxon>Betaproteobacteria</taxon>
        <taxon>Burkholderiales</taxon>
        <taxon>Burkholderiaceae</taxon>
        <taxon>Pandoraea</taxon>
    </lineage>
</organism>
<feature type="signal peptide" evidence="1">
    <location>
        <begin position="1"/>
        <end position="36"/>
    </location>
</feature>
<dbReference type="Proteomes" id="UP000414233">
    <property type="component" value="Unassembled WGS sequence"/>
</dbReference>
<protein>
    <submittedName>
        <fullName evidence="2">Uncharacterized protein</fullName>
    </submittedName>
</protein>
<dbReference type="EMBL" id="CABPRZ010000002">
    <property type="protein sequence ID" value="VVD67980.1"/>
    <property type="molecule type" value="Genomic_DNA"/>
</dbReference>
<evidence type="ECO:0000256" key="1">
    <source>
        <dbReference type="SAM" id="SignalP"/>
    </source>
</evidence>